<organism evidence="1 2">
    <name type="scientific">Hibiscus sabdariffa</name>
    <name type="common">roselle</name>
    <dbReference type="NCBI Taxonomy" id="183260"/>
    <lineage>
        <taxon>Eukaryota</taxon>
        <taxon>Viridiplantae</taxon>
        <taxon>Streptophyta</taxon>
        <taxon>Embryophyta</taxon>
        <taxon>Tracheophyta</taxon>
        <taxon>Spermatophyta</taxon>
        <taxon>Magnoliopsida</taxon>
        <taxon>eudicotyledons</taxon>
        <taxon>Gunneridae</taxon>
        <taxon>Pentapetalae</taxon>
        <taxon>rosids</taxon>
        <taxon>malvids</taxon>
        <taxon>Malvales</taxon>
        <taxon>Malvaceae</taxon>
        <taxon>Malvoideae</taxon>
        <taxon>Hibiscus</taxon>
    </lineage>
</organism>
<dbReference type="EMBL" id="JBBPBN010002151">
    <property type="protein sequence ID" value="KAK8476593.1"/>
    <property type="molecule type" value="Genomic_DNA"/>
</dbReference>
<evidence type="ECO:0000313" key="1">
    <source>
        <dbReference type="EMBL" id="KAK8476593.1"/>
    </source>
</evidence>
<name>A0ABR1Z9I2_9ROSI</name>
<sequence length="88" mass="10235">MFPVSTESYMAAYSFFMGDEVLQSVQWKDSAGEEATVQSRHKTTRFQGDNWQNNRGWRNPRGGRGQTLHMTNRQCDTVEFSEFCCWAN</sequence>
<evidence type="ECO:0000313" key="2">
    <source>
        <dbReference type="Proteomes" id="UP001396334"/>
    </source>
</evidence>
<proteinExistence type="predicted"/>
<comment type="caution">
    <text evidence="1">The sequence shown here is derived from an EMBL/GenBank/DDBJ whole genome shotgun (WGS) entry which is preliminary data.</text>
</comment>
<dbReference type="Proteomes" id="UP001396334">
    <property type="component" value="Unassembled WGS sequence"/>
</dbReference>
<gene>
    <name evidence="1" type="ORF">V6N11_068428</name>
</gene>
<protein>
    <submittedName>
        <fullName evidence="1">Uncharacterized protein</fullName>
    </submittedName>
</protein>
<keyword evidence="2" id="KW-1185">Reference proteome</keyword>
<accession>A0ABR1Z9I2</accession>
<reference evidence="1 2" key="1">
    <citation type="journal article" date="2024" name="G3 (Bethesda)">
        <title>Genome assembly of Hibiscus sabdariffa L. provides insights into metabolisms of medicinal natural products.</title>
        <authorList>
            <person name="Kim T."/>
        </authorList>
    </citation>
    <scope>NUCLEOTIDE SEQUENCE [LARGE SCALE GENOMIC DNA]</scope>
    <source>
        <strain evidence="1">TK-2024</strain>
        <tissue evidence="1">Old leaves</tissue>
    </source>
</reference>